<name>A0A1M6EGX8_9FLAO</name>
<keyword evidence="2" id="KW-0732">Signal</keyword>
<dbReference type="STRING" id="1118202.SAMN05443429_105103"/>
<dbReference type="RefSeq" id="WP_073179436.1">
    <property type="nucleotide sequence ID" value="NZ_CP063145.1"/>
</dbReference>
<evidence type="ECO:0008006" key="7">
    <source>
        <dbReference type="Google" id="ProtNLM"/>
    </source>
</evidence>
<dbReference type="Proteomes" id="UP000593605">
    <property type="component" value="Chromosome"/>
</dbReference>
<feature type="compositionally biased region" description="Polar residues" evidence="1">
    <location>
        <begin position="78"/>
        <end position="93"/>
    </location>
</feature>
<reference evidence="4 5" key="1">
    <citation type="submission" date="2016-11" db="EMBL/GenBank/DDBJ databases">
        <authorList>
            <person name="Jaros S."/>
            <person name="Januszkiewicz K."/>
            <person name="Wedrychowicz H."/>
        </authorList>
    </citation>
    <scope>NUCLEOTIDE SEQUENCE [LARGE SCALE GENOMIC DNA]</scope>
    <source>
        <strain evidence="4 5">DSM 25479</strain>
    </source>
</reference>
<reference evidence="3 6" key="2">
    <citation type="submission" date="2020-10" db="EMBL/GenBank/DDBJ databases">
        <title>Complete genome of Cruoricapor ignavus strain M1214 isolated from the blood culture of a febrile patient.</title>
        <authorList>
            <person name="Guglielmino C.J.D."/>
        </authorList>
    </citation>
    <scope>NUCLEOTIDE SEQUENCE [LARGE SCALE GENOMIC DNA]</scope>
    <source>
        <strain evidence="3 6">M1214</strain>
    </source>
</reference>
<dbReference type="AlphaFoldDB" id="A0A1M6EGX8"/>
<dbReference type="EMBL" id="FQYI01000005">
    <property type="protein sequence ID" value="SHI84701.1"/>
    <property type="molecule type" value="Genomic_DNA"/>
</dbReference>
<dbReference type="EMBL" id="CP063145">
    <property type="protein sequence ID" value="QOR74276.1"/>
    <property type="molecule type" value="Genomic_DNA"/>
</dbReference>
<sequence>MKKLIFAMAIASLAVSCKKVAAGGNKNAIKMEEGVERYNDDKEQVKLQPVRDSAGAVAAAPVVADSAAAASPAAVETKPSTSAPVNNATTPEK</sequence>
<evidence type="ECO:0000313" key="6">
    <source>
        <dbReference type="Proteomes" id="UP000593605"/>
    </source>
</evidence>
<dbReference type="KEGG" id="civ:IMZ16_02220"/>
<gene>
    <name evidence="3" type="ORF">IMZ16_02220</name>
    <name evidence="4" type="ORF">SAMN05443429_105103</name>
</gene>
<dbReference type="PROSITE" id="PS51257">
    <property type="entry name" value="PROKAR_LIPOPROTEIN"/>
    <property type="match status" value="1"/>
</dbReference>
<evidence type="ECO:0000256" key="1">
    <source>
        <dbReference type="SAM" id="MobiDB-lite"/>
    </source>
</evidence>
<evidence type="ECO:0000256" key="2">
    <source>
        <dbReference type="SAM" id="SignalP"/>
    </source>
</evidence>
<feature type="region of interest" description="Disordered" evidence="1">
    <location>
        <begin position="71"/>
        <end position="93"/>
    </location>
</feature>
<keyword evidence="5" id="KW-1185">Reference proteome</keyword>
<protein>
    <recommendedName>
        <fullName evidence="7">Lipoprotein</fullName>
    </recommendedName>
</protein>
<accession>A0A1M6EGX8</accession>
<feature type="signal peptide" evidence="2">
    <location>
        <begin position="1"/>
        <end position="21"/>
    </location>
</feature>
<evidence type="ECO:0000313" key="5">
    <source>
        <dbReference type="Proteomes" id="UP000184335"/>
    </source>
</evidence>
<evidence type="ECO:0000313" key="4">
    <source>
        <dbReference type="EMBL" id="SHI84701.1"/>
    </source>
</evidence>
<feature type="chain" id="PRO_5036023317" description="Lipoprotein" evidence="2">
    <location>
        <begin position="22"/>
        <end position="93"/>
    </location>
</feature>
<dbReference type="Proteomes" id="UP000184335">
    <property type="component" value="Unassembled WGS sequence"/>
</dbReference>
<evidence type="ECO:0000313" key="3">
    <source>
        <dbReference type="EMBL" id="QOR74276.1"/>
    </source>
</evidence>
<proteinExistence type="predicted"/>
<organism evidence="4 5">
    <name type="scientific">Cruoricaptor ignavus</name>
    <dbReference type="NCBI Taxonomy" id="1118202"/>
    <lineage>
        <taxon>Bacteria</taxon>
        <taxon>Pseudomonadati</taxon>
        <taxon>Bacteroidota</taxon>
        <taxon>Flavobacteriia</taxon>
        <taxon>Flavobacteriales</taxon>
        <taxon>Weeksellaceae</taxon>
        <taxon>Cruoricaptor</taxon>
    </lineage>
</organism>